<gene>
    <name evidence="2" type="ORF">HY36_13480</name>
</gene>
<keyword evidence="1" id="KW-0732">Signal</keyword>
<comment type="caution">
    <text evidence="2">The sequence shown here is derived from an EMBL/GenBank/DDBJ whole genome shotgun (WGS) entry which is preliminary data.</text>
</comment>
<dbReference type="STRING" id="1280948.HY36_13480"/>
<evidence type="ECO:0000256" key="1">
    <source>
        <dbReference type="SAM" id="SignalP"/>
    </source>
</evidence>
<evidence type="ECO:0000313" key="2">
    <source>
        <dbReference type="EMBL" id="KCZ64357.1"/>
    </source>
</evidence>
<reference evidence="2 3" key="1">
    <citation type="journal article" date="2014" name="Antonie Van Leeuwenhoek">
        <title>Hyphomonas beringensis sp. nov. and Hyphomonas chukchiensis sp. nov., isolated from surface seawater of the Bering Sea and Chukchi Sea.</title>
        <authorList>
            <person name="Li C."/>
            <person name="Lai Q."/>
            <person name="Li G."/>
            <person name="Dong C."/>
            <person name="Wang J."/>
            <person name="Liao Y."/>
            <person name="Shao Z."/>
        </authorList>
    </citation>
    <scope>NUCLEOTIDE SEQUENCE [LARGE SCALE GENOMIC DNA]</scope>
    <source>
        <strain evidence="2 3">22II1-22F38</strain>
    </source>
</reference>
<protein>
    <recommendedName>
        <fullName evidence="4">DUF2946 domain-containing protein</fullName>
    </recommendedName>
</protein>
<feature type="chain" id="PRO_5001576088" description="DUF2946 domain-containing protein" evidence="1">
    <location>
        <begin position="21"/>
        <end position="105"/>
    </location>
</feature>
<dbReference type="AlphaFoldDB" id="A0A059EA25"/>
<name>A0A059EA25_9PROT</name>
<proteinExistence type="predicted"/>
<dbReference type="Proteomes" id="UP000024547">
    <property type="component" value="Unassembled WGS sequence"/>
</dbReference>
<dbReference type="RefSeq" id="WP_035549173.1">
    <property type="nucleotide sequence ID" value="NZ_AWFH01000004.1"/>
</dbReference>
<evidence type="ECO:0008006" key="4">
    <source>
        <dbReference type="Google" id="ProtNLM"/>
    </source>
</evidence>
<organism evidence="2 3">
    <name type="scientific">Hyphomonas atlantica</name>
    <dbReference type="NCBI Taxonomy" id="1280948"/>
    <lineage>
        <taxon>Bacteria</taxon>
        <taxon>Pseudomonadati</taxon>
        <taxon>Pseudomonadota</taxon>
        <taxon>Alphaproteobacteria</taxon>
        <taxon>Hyphomonadales</taxon>
        <taxon>Hyphomonadaceae</taxon>
        <taxon>Hyphomonas</taxon>
    </lineage>
</organism>
<keyword evidence="3" id="KW-1185">Reference proteome</keyword>
<evidence type="ECO:0000313" key="3">
    <source>
        <dbReference type="Proteomes" id="UP000024547"/>
    </source>
</evidence>
<feature type="signal peptide" evidence="1">
    <location>
        <begin position="1"/>
        <end position="20"/>
    </location>
</feature>
<accession>A0A059EA25</accession>
<dbReference type="EMBL" id="AWFH01000004">
    <property type="protein sequence ID" value="KCZ64357.1"/>
    <property type="molecule type" value="Genomic_DNA"/>
</dbReference>
<sequence>MLQRIALLCFSLLLIASAKASQMVHAMAADCDMGMMEHAPADAPDEPMDGMMDSTACCCPAIVAALPSATAGDKVSQTYPPLFDAPLDASPVSITFVPEPPPPRV</sequence>